<dbReference type="InterPro" id="IPR013320">
    <property type="entry name" value="ConA-like_dom_sf"/>
</dbReference>
<name>A0ABN3UJ03_9MICO</name>
<protein>
    <recommendedName>
        <fullName evidence="2">GH16 domain-containing protein</fullName>
    </recommendedName>
</protein>
<dbReference type="Gene3D" id="2.60.120.200">
    <property type="match status" value="1"/>
</dbReference>
<sequence length="273" mass="30191">MEQIEEAAVSGPRPGELVFEDDFDDGSGGGLDRVRWLPHYLPQWSSRAATAATWEVRDSCLHLTVAPDQAMWCPDVQDDPPLRVSGVQSGVFSGPVGSRVGQQPVDGRSVVREEQEAWWGWTPYLGRLEVRARMSLSPRSMAAWWFVGLEDSPERCGELCVMEVFGRSVSGTSAEIGMGVHAFRDPALSEDWAAPRLELDVSEFHVYAVDWRRGSADFLVDGVVVRSADVAPDYPVQSMLAVFDFPTWATPADEQEAAHVPELVVDWVRGYAP</sequence>
<reference evidence="3 4" key="1">
    <citation type="journal article" date="2019" name="Int. J. Syst. Evol. Microbiol.">
        <title>The Global Catalogue of Microorganisms (GCM) 10K type strain sequencing project: providing services to taxonomists for standard genome sequencing and annotation.</title>
        <authorList>
            <consortium name="The Broad Institute Genomics Platform"/>
            <consortium name="The Broad Institute Genome Sequencing Center for Infectious Disease"/>
            <person name="Wu L."/>
            <person name="Ma J."/>
        </authorList>
    </citation>
    <scope>NUCLEOTIDE SEQUENCE [LARGE SCALE GENOMIC DNA]</scope>
    <source>
        <strain evidence="3 4">JCM 16378</strain>
    </source>
</reference>
<dbReference type="SUPFAM" id="SSF49899">
    <property type="entry name" value="Concanavalin A-like lectins/glucanases"/>
    <property type="match status" value="1"/>
</dbReference>
<proteinExistence type="predicted"/>
<gene>
    <name evidence="3" type="ORF">GCM10009867_10470</name>
</gene>
<evidence type="ECO:0000313" key="3">
    <source>
        <dbReference type="EMBL" id="GAA2733101.1"/>
    </source>
</evidence>
<feature type="domain" description="GH16" evidence="2">
    <location>
        <begin position="4"/>
        <end position="273"/>
    </location>
</feature>
<dbReference type="CDD" id="cd00413">
    <property type="entry name" value="Glyco_hydrolase_16"/>
    <property type="match status" value="1"/>
</dbReference>
<evidence type="ECO:0000259" key="2">
    <source>
        <dbReference type="PROSITE" id="PS51762"/>
    </source>
</evidence>
<comment type="caution">
    <text evidence="3">The sequence shown here is derived from an EMBL/GenBank/DDBJ whole genome shotgun (WGS) entry which is preliminary data.</text>
</comment>
<dbReference type="EMBL" id="BAAARN010000001">
    <property type="protein sequence ID" value="GAA2733101.1"/>
    <property type="molecule type" value="Genomic_DNA"/>
</dbReference>
<evidence type="ECO:0000313" key="4">
    <source>
        <dbReference type="Proteomes" id="UP001501326"/>
    </source>
</evidence>
<dbReference type="Proteomes" id="UP001501326">
    <property type="component" value="Unassembled WGS sequence"/>
</dbReference>
<accession>A0ABN3UJ03</accession>
<feature type="region of interest" description="Disordered" evidence="1">
    <location>
        <begin position="1"/>
        <end position="20"/>
    </location>
</feature>
<keyword evidence="4" id="KW-1185">Reference proteome</keyword>
<dbReference type="InterPro" id="IPR000757">
    <property type="entry name" value="Beta-glucanase-like"/>
</dbReference>
<dbReference type="Pfam" id="PF00722">
    <property type="entry name" value="Glyco_hydro_16"/>
    <property type="match status" value="1"/>
</dbReference>
<dbReference type="PROSITE" id="PS51762">
    <property type="entry name" value="GH16_2"/>
    <property type="match status" value="1"/>
</dbReference>
<evidence type="ECO:0000256" key="1">
    <source>
        <dbReference type="SAM" id="MobiDB-lite"/>
    </source>
</evidence>
<organism evidence="3 4">
    <name type="scientific">Pedococcus aerophilus</name>
    <dbReference type="NCBI Taxonomy" id="436356"/>
    <lineage>
        <taxon>Bacteria</taxon>
        <taxon>Bacillati</taxon>
        <taxon>Actinomycetota</taxon>
        <taxon>Actinomycetes</taxon>
        <taxon>Micrococcales</taxon>
        <taxon>Intrasporangiaceae</taxon>
        <taxon>Pedococcus</taxon>
    </lineage>
</organism>